<dbReference type="EMBL" id="SMFO01000007">
    <property type="protein sequence ID" value="TDE03493.1"/>
    <property type="molecule type" value="Genomic_DNA"/>
</dbReference>
<feature type="domain" description="PrcB C-terminal" evidence="1">
    <location>
        <begin position="78"/>
        <end position="134"/>
    </location>
</feature>
<accession>A0A4R5D001</accession>
<keyword evidence="2" id="KW-0378">Hydrolase</keyword>
<organism evidence="2 3">
    <name type="scientific">Flavobacterium hiemivividum</name>
    <dbReference type="NCBI Taxonomy" id="2541734"/>
    <lineage>
        <taxon>Bacteria</taxon>
        <taxon>Pseudomonadati</taxon>
        <taxon>Bacteroidota</taxon>
        <taxon>Flavobacteriia</taxon>
        <taxon>Flavobacteriales</taxon>
        <taxon>Flavobacteriaceae</taxon>
        <taxon>Flavobacterium</taxon>
    </lineage>
</organism>
<dbReference type="GO" id="GO:0008233">
    <property type="term" value="F:peptidase activity"/>
    <property type="evidence" value="ECO:0007669"/>
    <property type="project" value="UniProtKB-KW"/>
</dbReference>
<evidence type="ECO:0000313" key="3">
    <source>
        <dbReference type="Proteomes" id="UP000294597"/>
    </source>
</evidence>
<protein>
    <submittedName>
        <fullName evidence="2">Protease complex subunit PrcB family protein</fullName>
    </submittedName>
</protein>
<evidence type="ECO:0000259" key="1">
    <source>
        <dbReference type="Pfam" id="PF14343"/>
    </source>
</evidence>
<sequence length="142" mass="15658">MKKIPYLLVIFLVVSCGSKAIVDAGKRPLYEVLIQESDGGGNIHFYEILTEPNEIKMLQNDELLKNKISAVDVQKSNFVILNMGEKNSGGYAVGVESVVETDKNIIINVKESSPEPGAMVTQVITYPFCVVKINSKKDIIIK</sequence>
<dbReference type="Proteomes" id="UP000294597">
    <property type="component" value="Unassembled WGS sequence"/>
</dbReference>
<comment type="caution">
    <text evidence="2">The sequence shown here is derived from an EMBL/GenBank/DDBJ whole genome shotgun (WGS) entry which is preliminary data.</text>
</comment>
<keyword evidence="2" id="KW-0645">Protease</keyword>
<dbReference type="GO" id="GO:0006508">
    <property type="term" value="P:proteolysis"/>
    <property type="evidence" value="ECO:0007669"/>
    <property type="project" value="UniProtKB-KW"/>
</dbReference>
<name>A0A4R5D001_9FLAO</name>
<evidence type="ECO:0000313" key="2">
    <source>
        <dbReference type="EMBL" id="TDE03493.1"/>
    </source>
</evidence>
<dbReference type="RefSeq" id="WP_132111185.1">
    <property type="nucleotide sequence ID" value="NZ_SMFO01000007.1"/>
</dbReference>
<proteinExistence type="predicted"/>
<dbReference type="Pfam" id="PF14343">
    <property type="entry name" value="PrcB_C"/>
    <property type="match status" value="1"/>
</dbReference>
<keyword evidence="3" id="KW-1185">Reference proteome</keyword>
<dbReference type="InterPro" id="IPR025748">
    <property type="entry name" value="PrcB_C_dom"/>
</dbReference>
<gene>
    <name evidence="2" type="ORF">E0F98_10465</name>
</gene>
<reference evidence="2 3" key="1">
    <citation type="submission" date="2019-03" db="EMBL/GenBank/DDBJ databases">
        <title>Flavobacterium TSA-D2 sp. nov., isolated from arctic soil.</title>
        <authorList>
            <person name="Chaudhary D.K."/>
        </authorList>
    </citation>
    <scope>NUCLEOTIDE SEQUENCE [LARGE SCALE GENOMIC DNA]</scope>
    <source>
        <strain evidence="2 3">TSA-D2</strain>
    </source>
</reference>
<dbReference type="PROSITE" id="PS51257">
    <property type="entry name" value="PROKAR_LIPOPROTEIN"/>
    <property type="match status" value="1"/>
</dbReference>
<dbReference type="AlphaFoldDB" id="A0A4R5D001"/>